<gene>
    <name evidence="3" type="primary">LOC112457191</name>
</gene>
<dbReference type="GeneID" id="112457191"/>
<dbReference type="AlphaFoldDB" id="A0A6J1Q2K4"/>
<proteinExistence type="predicted"/>
<protein>
    <submittedName>
        <fullName evidence="3">Vegetative cell wall protein gp1-like</fullName>
    </submittedName>
</protein>
<accession>A0A6J1Q2K4</accession>
<organism evidence="2 3">
    <name type="scientific">Temnothorax curvispinosus</name>
    <dbReference type="NCBI Taxonomy" id="300111"/>
    <lineage>
        <taxon>Eukaryota</taxon>
        <taxon>Metazoa</taxon>
        <taxon>Ecdysozoa</taxon>
        <taxon>Arthropoda</taxon>
        <taxon>Hexapoda</taxon>
        <taxon>Insecta</taxon>
        <taxon>Pterygota</taxon>
        <taxon>Neoptera</taxon>
        <taxon>Endopterygota</taxon>
        <taxon>Hymenoptera</taxon>
        <taxon>Apocrita</taxon>
        <taxon>Aculeata</taxon>
        <taxon>Formicoidea</taxon>
        <taxon>Formicidae</taxon>
        <taxon>Myrmicinae</taxon>
        <taxon>Temnothorax</taxon>
    </lineage>
</organism>
<feature type="compositionally biased region" description="Pro residues" evidence="1">
    <location>
        <begin position="63"/>
        <end position="72"/>
    </location>
</feature>
<feature type="region of interest" description="Disordered" evidence="1">
    <location>
        <begin position="127"/>
        <end position="148"/>
    </location>
</feature>
<keyword evidence="2" id="KW-1185">Reference proteome</keyword>
<reference evidence="3" key="1">
    <citation type="submission" date="2025-08" db="UniProtKB">
        <authorList>
            <consortium name="RefSeq"/>
        </authorList>
    </citation>
    <scope>IDENTIFICATION</scope>
    <source>
        <tissue evidence="3">Whole body</tissue>
    </source>
</reference>
<feature type="compositionally biased region" description="Low complexity" evidence="1">
    <location>
        <begin position="52"/>
        <end position="62"/>
    </location>
</feature>
<evidence type="ECO:0000313" key="3">
    <source>
        <dbReference type="RefSeq" id="XP_024875883.1"/>
    </source>
</evidence>
<feature type="compositionally biased region" description="Pro residues" evidence="1">
    <location>
        <begin position="131"/>
        <end position="144"/>
    </location>
</feature>
<feature type="non-terminal residue" evidence="3">
    <location>
        <position position="1"/>
    </location>
</feature>
<feature type="region of interest" description="Disordered" evidence="1">
    <location>
        <begin position="1"/>
        <end position="73"/>
    </location>
</feature>
<evidence type="ECO:0000256" key="1">
    <source>
        <dbReference type="SAM" id="MobiDB-lite"/>
    </source>
</evidence>
<evidence type="ECO:0000313" key="2">
    <source>
        <dbReference type="Proteomes" id="UP000504618"/>
    </source>
</evidence>
<name>A0A6J1Q2K4_9HYME</name>
<dbReference type="Proteomes" id="UP000504618">
    <property type="component" value="Unplaced"/>
</dbReference>
<feature type="compositionally biased region" description="Basic and acidic residues" evidence="1">
    <location>
        <begin position="12"/>
        <end position="25"/>
    </location>
</feature>
<sequence length="282" mass="31591">GDNYGEESTDTLPRKDFRGRRDPARRATPYPAPETKALPPPVNPTPAPEIKTLPPLTTASAPAPVPVNPTPVPVIKTKDRILITKVETLPPRRRFQQSKSKTKWRFTPIAKWGHTDPATQKSVEIKSSIPSPTPVLPSPTPAPVPEATTRDPILTSKVETFLPWKLVPISVPAPENIPAPEIQARDSIPISRIETFLPWKLYPIDVPPRAPRVRRPRVPLHPVDPENSVATQTDHIFKTPTRPRFLQTRLSPIPSTPKDLVVPREIIFEKKKSIIKQLFKEQ</sequence>
<dbReference type="RefSeq" id="XP_024875883.1">
    <property type="nucleotide sequence ID" value="XM_025020115.1"/>
</dbReference>
<feature type="compositionally biased region" description="Pro residues" evidence="1">
    <location>
        <begin position="38"/>
        <end position="47"/>
    </location>
</feature>